<keyword evidence="7" id="KW-1185">Reference proteome</keyword>
<accession>A0A173LH35</accession>
<dbReference type="InterPro" id="IPR016035">
    <property type="entry name" value="Acyl_Trfase/lysoPLipase"/>
</dbReference>
<organism evidence="6 7">
    <name type="scientific">Dietzia timorensis</name>
    <dbReference type="NCBI Taxonomy" id="499555"/>
    <lineage>
        <taxon>Bacteria</taxon>
        <taxon>Bacillati</taxon>
        <taxon>Actinomycetota</taxon>
        <taxon>Actinomycetes</taxon>
        <taxon>Mycobacteriales</taxon>
        <taxon>Dietziaceae</taxon>
        <taxon>Dietzia</taxon>
    </lineage>
</organism>
<feature type="short sequence motif" description="GXSXG" evidence="4">
    <location>
        <begin position="68"/>
        <end position="72"/>
    </location>
</feature>
<dbReference type="Proteomes" id="UP000186104">
    <property type="component" value="Chromosome"/>
</dbReference>
<dbReference type="GO" id="GO:0016787">
    <property type="term" value="F:hydrolase activity"/>
    <property type="evidence" value="ECO:0007669"/>
    <property type="project" value="UniProtKB-UniRule"/>
</dbReference>
<feature type="domain" description="PNPLA" evidence="5">
    <location>
        <begin position="35"/>
        <end position="204"/>
    </location>
</feature>
<evidence type="ECO:0000313" key="6">
    <source>
        <dbReference type="EMBL" id="ANI90904.1"/>
    </source>
</evidence>
<evidence type="ECO:0000313" key="7">
    <source>
        <dbReference type="Proteomes" id="UP000186104"/>
    </source>
</evidence>
<dbReference type="EMBL" id="CP015961">
    <property type="protein sequence ID" value="ANI90904.1"/>
    <property type="molecule type" value="Genomic_DNA"/>
</dbReference>
<feature type="short sequence motif" description="GXGXXG" evidence="4">
    <location>
        <begin position="39"/>
        <end position="44"/>
    </location>
</feature>
<dbReference type="PROSITE" id="PS51635">
    <property type="entry name" value="PNPLA"/>
    <property type="match status" value="1"/>
</dbReference>
<dbReference type="Gene3D" id="3.40.1090.10">
    <property type="entry name" value="Cytosolic phospholipase A2 catalytic domain"/>
    <property type="match status" value="2"/>
</dbReference>
<dbReference type="Pfam" id="PF01734">
    <property type="entry name" value="Patatin"/>
    <property type="match status" value="1"/>
</dbReference>
<evidence type="ECO:0000259" key="5">
    <source>
        <dbReference type="PROSITE" id="PS51635"/>
    </source>
</evidence>
<keyword evidence="2 4" id="KW-0442">Lipid degradation</keyword>
<keyword evidence="1 4" id="KW-0378">Hydrolase</keyword>
<dbReference type="KEGG" id="dtm:BJL86_0093"/>
<dbReference type="PANTHER" id="PTHR14226:SF29">
    <property type="entry name" value="NEUROPATHY TARGET ESTERASE SWS"/>
    <property type="match status" value="1"/>
</dbReference>
<keyword evidence="3 4" id="KW-0443">Lipid metabolism</keyword>
<reference evidence="6 7" key="1">
    <citation type="submission" date="2016-06" db="EMBL/GenBank/DDBJ databases">
        <title>Complete genome sequence of a saline-alkali tolerant type strain Dietzia timorensis ID05-A0528T.</title>
        <authorList>
            <person name="Wu X."/>
        </authorList>
    </citation>
    <scope>NUCLEOTIDE SEQUENCE [LARGE SCALE GENOMIC DNA]</scope>
    <source>
        <strain evidence="6 7">ID05-A0528</strain>
    </source>
</reference>
<gene>
    <name evidence="6" type="ORF">BJL86_0093</name>
</gene>
<proteinExistence type="predicted"/>
<evidence type="ECO:0000256" key="1">
    <source>
        <dbReference type="ARBA" id="ARBA00022801"/>
    </source>
</evidence>
<dbReference type="STRING" id="499555.BJL86_0093"/>
<feature type="short sequence motif" description="DGA/G" evidence="4">
    <location>
        <begin position="191"/>
        <end position="193"/>
    </location>
</feature>
<dbReference type="SUPFAM" id="SSF52151">
    <property type="entry name" value="FabD/lysophospholipase-like"/>
    <property type="match status" value="1"/>
</dbReference>
<name>A0A173LH35_9ACTN</name>
<dbReference type="RefSeq" id="WP_067473696.1">
    <property type="nucleotide sequence ID" value="NZ_CP015961.1"/>
</dbReference>
<dbReference type="AlphaFoldDB" id="A0A173LH35"/>
<dbReference type="PANTHER" id="PTHR14226">
    <property type="entry name" value="NEUROPATHY TARGET ESTERASE/SWISS CHEESE D.MELANOGASTER"/>
    <property type="match status" value="1"/>
</dbReference>
<feature type="active site" description="Proton acceptor" evidence="4">
    <location>
        <position position="191"/>
    </location>
</feature>
<dbReference type="GO" id="GO:0016042">
    <property type="term" value="P:lipid catabolic process"/>
    <property type="evidence" value="ECO:0007669"/>
    <property type="project" value="UniProtKB-UniRule"/>
</dbReference>
<protein>
    <submittedName>
        <fullName evidence="6">Uncharacterized protein YjjU</fullName>
    </submittedName>
</protein>
<dbReference type="InterPro" id="IPR050301">
    <property type="entry name" value="NTE"/>
</dbReference>
<evidence type="ECO:0000256" key="3">
    <source>
        <dbReference type="ARBA" id="ARBA00023098"/>
    </source>
</evidence>
<evidence type="ECO:0000256" key="2">
    <source>
        <dbReference type="ARBA" id="ARBA00022963"/>
    </source>
</evidence>
<dbReference type="InterPro" id="IPR002641">
    <property type="entry name" value="PNPLA_dom"/>
</dbReference>
<dbReference type="OrthoDB" id="4080114at2"/>
<feature type="active site" description="Nucleophile" evidence="4">
    <location>
        <position position="70"/>
    </location>
</feature>
<evidence type="ECO:0000256" key="4">
    <source>
        <dbReference type="PROSITE-ProRule" id="PRU01161"/>
    </source>
</evidence>
<sequence>MGSQSESGRTVADVLSERAALADGERADDGAKVALVVEGGGMRGSISAEIVAELADRGIVDLLDIVVGTSAGAVNAVATAADVIDTVAATYSDVFASPKFASPYRALRLKPMVDTSAIVDEMDRRTSFARIAFEAPRVDFALVATDVEEASTVTLDNFSDRDDVCRSITASATLPLMGGQPVRHRGRRLLDGGIMEAVPIAAAKNLGATHAIVVITRPPQSLPVLGGMDRLVARYLDRVNPALGRQWRGRPDRYAALREKVVGGNFEGVATTLIGPGADDCIPSRMESDHDVLRRARADARRSAAKAIEKWGLAPDDTNVR</sequence>